<sequence length="340" mass="36918">MFPRRMARLRKARIVGHCRDDGIIQASRPLPSDPPAGTSAATETLQYCATMTPRSPCKPAEHPRPVTVPSPPRTAPPLPLLGPDDPPPVTVLRPESDSPVLLLCDHASRAIPKALGTLGLDEANLCRHIAYDIGAAEVTRRLSERFGATAVLSGYSRLVIDPNRALNDPTAIPVVSDDVVIPGNRALDRAEEERRIDAIFRPYHAAVAAEVARRRERGQVPVLLSIHSFTPAMRGVARPWHVGILWDHDPRIPIPMIARLRADGRWCVGDNEPYSGRTTLGGTVESHATPAGLPNVLVEVRQDLIATPEGAALWATVLGDALEPILADPGLYDIKLFPRE</sequence>
<organism evidence="2 3">
    <name type="scientific">Azospirillum brasilense</name>
    <dbReference type="NCBI Taxonomy" id="192"/>
    <lineage>
        <taxon>Bacteria</taxon>
        <taxon>Pseudomonadati</taxon>
        <taxon>Pseudomonadota</taxon>
        <taxon>Alphaproteobacteria</taxon>
        <taxon>Rhodospirillales</taxon>
        <taxon>Azospirillaceae</taxon>
        <taxon>Azospirillum</taxon>
    </lineage>
</organism>
<dbReference type="Proteomes" id="UP000316083">
    <property type="component" value="Unassembled WGS sequence"/>
</dbReference>
<comment type="caution">
    <text evidence="2">The sequence shown here is derived from an EMBL/GenBank/DDBJ whole genome shotgun (WGS) entry which is preliminary data.</text>
</comment>
<evidence type="ECO:0000313" key="3">
    <source>
        <dbReference type="Proteomes" id="UP000316083"/>
    </source>
</evidence>
<dbReference type="Gene3D" id="3.40.630.40">
    <property type="entry name" value="Zn-dependent exopeptidases"/>
    <property type="match status" value="1"/>
</dbReference>
<accession>A0A560AVK4</accession>
<feature type="region of interest" description="Disordered" evidence="1">
    <location>
        <begin position="52"/>
        <end position="79"/>
    </location>
</feature>
<reference evidence="2 3" key="1">
    <citation type="submission" date="2019-06" db="EMBL/GenBank/DDBJ databases">
        <title>Genomic Encyclopedia of Type Strains, Phase IV (KMG-V): Genome sequencing to study the core and pangenomes of soil and plant-associated prokaryotes.</title>
        <authorList>
            <person name="Whitman W."/>
        </authorList>
    </citation>
    <scope>NUCLEOTIDE SEQUENCE [LARGE SCALE GENOMIC DNA]</scope>
    <source>
        <strain evidence="2 3">BR 11796</strain>
    </source>
</reference>
<evidence type="ECO:0000256" key="1">
    <source>
        <dbReference type="SAM" id="MobiDB-lite"/>
    </source>
</evidence>
<dbReference type="GO" id="GO:0016787">
    <property type="term" value="F:hydrolase activity"/>
    <property type="evidence" value="ECO:0007669"/>
    <property type="project" value="UniProtKB-KW"/>
</dbReference>
<dbReference type="AlphaFoldDB" id="A0A560AVK4"/>
<dbReference type="Pfam" id="PF05013">
    <property type="entry name" value="FGase"/>
    <property type="match status" value="1"/>
</dbReference>
<dbReference type="EMBL" id="VITF01000010">
    <property type="protein sequence ID" value="TWA64339.1"/>
    <property type="molecule type" value="Genomic_DNA"/>
</dbReference>
<evidence type="ECO:0000313" key="2">
    <source>
        <dbReference type="EMBL" id="TWA64339.1"/>
    </source>
</evidence>
<dbReference type="SUPFAM" id="SSF53187">
    <property type="entry name" value="Zn-dependent exopeptidases"/>
    <property type="match status" value="1"/>
</dbReference>
<keyword evidence="2" id="KW-0378">Hydrolase</keyword>
<gene>
    <name evidence="2" type="ORF">FBZ82_11027</name>
</gene>
<dbReference type="InterPro" id="IPR007709">
    <property type="entry name" value="N-FG_amidohydro"/>
</dbReference>
<protein>
    <submittedName>
        <fullName evidence="2">Putative N-formylglutamate amidohydrolase</fullName>
    </submittedName>
</protein>
<feature type="compositionally biased region" description="Pro residues" evidence="1">
    <location>
        <begin position="66"/>
        <end position="79"/>
    </location>
</feature>
<name>A0A560AVK4_AZOBR</name>
<proteinExistence type="predicted"/>